<comment type="caution">
    <text evidence="2">The sequence shown here is derived from an EMBL/GenBank/DDBJ whole genome shotgun (WGS) entry which is preliminary data.</text>
</comment>
<dbReference type="PANTHER" id="PTHR33164:SF43">
    <property type="entry name" value="HTH-TYPE TRANSCRIPTIONAL REPRESSOR YETL"/>
    <property type="match status" value="1"/>
</dbReference>
<gene>
    <name evidence="2" type="ORF">B5C34_09100</name>
</gene>
<feature type="domain" description="HTH marR-type" evidence="1">
    <location>
        <begin position="1"/>
        <end position="148"/>
    </location>
</feature>
<dbReference type="PROSITE" id="PS50995">
    <property type="entry name" value="HTH_MARR_2"/>
    <property type="match status" value="1"/>
</dbReference>
<dbReference type="PRINTS" id="PR00598">
    <property type="entry name" value="HTHMARR"/>
</dbReference>
<dbReference type="RefSeq" id="WP_088712376.1">
    <property type="nucleotide sequence ID" value="NZ_NFZT01000001.1"/>
</dbReference>
<dbReference type="InterPro" id="IPR036390">
    <property type="entry name" value="WH_DNA-bd_sf"/>
</dbReference>
<dbReference type="Pfam" id="PF12802">
    <property type="entry name" value="MarR_2"/>
    <property type="match status" value="1"/>
</dbReference>
<protein>
    <submittedName>
        <fullName evidence="2">MarR family transcriptional regulator</fullName>
    </submittedName>
</protein>
<accession>A0A219B627</accession>
<evidence type="ECO:0000313" key="3">
    <source>
        <dbReference type="Proteomes" id="UP000198462"/>
    </source>
</evidence>
<dbReference type="EMBL" id="NFZT01000001">
    <property type="protein sequence ID" value="OWV33603.1"/>
    <property type="molecule type" value="Genomic_DNA"/>
</dbReference>
<evidence type="ECO:0000259" key="1">
    <source>
        <dbReference type="PROSITE" id="PS50995"/>
    </source>
</evidence>
<dbReference type="InterPro" id="IPR000835">
    <property type="entry name" value="HTH_MarR-typ"/>
</dbReference>
<dbReference type="InterPro" id="IPR036388">
    <property type="entry name" value="WH-like_DNA-bd_sf"/>
</dbReference>
<dbReference type="SUPFAM" id="SSF46785">
    <property type="entry name" value="Winged helix' DNA-binding domain"/>
    <property type="match status" value="1"/>
</dbReference>
<organism evidence="2 3">
    <name type="scientific">Pacificimonas flava</name>
    <dbReference type="NCBI Taxonomy" id="1234595"/>
    <lineage>
        <taxon>Bacteria</taxon>
        <taxon>Pseudomonadati</taxon>
        <taxon>Pseudomonadota</taxon>
        <taxon>Alphaproteobacteria</taxon>
        <taxon>Sphingomonadales</taxon>
        <taxon>Sphingosinicellaceae</taxon>
        <taxon>Pacificimonas</taxon>
    </lineage>
</organism>
<dbReference type="Gene3D" id="1.10.10.10">
    <property type="entry name" value="Winged helix-like DNA-binding domain superfamily/Winged helix DNA-binding domain"/>
    <property type="match status" value="1"/>
</dbReference>
<keyword evidence="3" id="KW-1185">Reference proteome</keyword>
<evidence type="ECO:0000313" key="2">
    <source>
        <dbReference type="EMBL" id="OWV33603.1"/>
    </source>
</evidence>
<dbReference type="InterPro" id="IPR039422">
    <property type="entry name" value="MarR/SlyA-like"/>
</dbReference>
<dbReference type="OrthoDB" id="7063965at2"/>
<dbReference type="PANTHER" id="PTHR33164">
    <property type="entry name" value="TRANSCRIPTIONAL REGULATOR, MARR FAMILY"/>
    <property type="match status" value="1"/>
</dbReference>
<proteinExistence type="predicted"/>
<dbReference type="SMART" id="SM00347">
    <property type="entry name" value="HTH_MARR"/>
    <property type="match status" value="1"/>
</dbReference>
<dbReference type="AlphaFoldDB" id="A0A219B627"/>
<sequence length="156" mass="17664">MQEKYGGRGRGPMEVRVWLRMLSCTMTVEKELRRMFTEEFGTTLPRFDVMASLERHPDGQTMGQLSKALLVSNGNVTAVVRQLSDKGLVSTRPAENDRRTTIVALTEEGRKRFATLAKAHHDWIGSVFSGFAPERQEELFHLLADLKSSIGERLEK</sequence>
<reference evidence="3" key="1">
    <citation type="submission" date="2017-05" db="EMBL/GenBank/DDBJ databases">
        <authorList>
            <person name="Lin X."/>
        </authorList>
    </citation>
    <scope>NUCLEOTIDE SEQUENCE [LARGE SCALE GENOMIC DNA]</scope>
    <source>
        <strain evidence="3">JLT2012</strain>
    </source>
</reference>
<dbReference type="GO" id="GO:0006950">
    <property type="term" value="P:response to stress"/>
    <property type="evidence" value="ECO:0007669"/>
    <property type="project" value="TreeGrafter"/>
</dbReference>
<dbReference type="Proteomes" id="UP000198462">
    <property type="component" value="Unassembled WGS sequence"/>
</dbReference>
<name>A0A219B627_9SPHN</name>
<dbReference type="GO" id="GO:0003700">
    <property type="term" value="F:DNA-binding transcription factor activity"/>
    <property type="evidence" value="ECO:0007669"/>
    <property type="project" value="InterPro"/>
</dbReference>